<dbReference type="InterPro" id="IPR003386">
    <property type="entry name" value="LACT/PDAT_acylTrfase"/>
</dbReference>
<reference evidence="2 3" key="1">
    <citation type="submission" date="2024-02" db="EMBL/GenBank/DDBJ databases">
        <title>Roseibium algae sp. nov., isolated from marine alga (Grateloupia sp.), showing potential in myo-inositol conversion.</title>
        <authorList>
            <person name="Wang Y."/>
        </authorList>
    </citation>
    <scope>NUCLEOTIDE SEQUENCE [LARGE SCALE GENOMIC DNA]</scope>
    <source>
        <strain evidence="2 3">H3510</strain>
    </source>
</reference>
<proteinExistence type="predicted"/>
<dbReference type="RefSeq" id="WP_340275544.1">
    <property type="nucleotide sequence ID" value="NZ_JBAKIA010000011.1"/>
</dbReference>
<dbReference type="PANTHER" id="PTHR11440">
    <property type="entry name" value="LECITHIN-CHOLESTEROL ACYLTRANSFERASE-RELATED"/>
    <property type="match status" value="1"/>
</dbReference>
<dbReference type="EMBL" id="JBAKIA010000011">
    <property type="protein sequence ID" value="MEJ8475453.1"/>
    <property type="molecule type" value="Genomic_DNA"/>
</dbReference>
<dbReference type="InterPro" id="IPR029058">
    <property type="entry name" value="AB_hydrolase_fold"/>
</dbReference>
<evidence type="ECO:0008006" key="4">
    <source>
        <dbReference type="Google" id="ProtNLM"/>
    </source>
</evidence>
<accession>A0ABU8TNR3</accession>
<sequence>MTNPMSFSGKMMRTVVFPFVALLALLSSIVAHAQQTADTGPAGPQRPLVFVPGLLGSQLCRTGPDGEKTVVWGTVGAIGVFPSLALTEGADDVEPCGLIREVSFLGLYTQDVYGPFIERLEQAGYREGETLFIFDYDWRLSVFENAKRLGDFVEASGVGDGEFDIIAHSLGGLISRTYAHNDANAKNIKQLISAGTPWRGSVKALDLAEHGWGTANLFMGGLEGFRRTILTFPSMFELMPDYEGCCGETPSLVSRLLANRAEAWIALNWEGVNAETLPDLADVSDRQKELRRIVDEPLPADIQSVLVIGLDQRTPQQFLLEFIDGRGHFDIQTSWQGDGTVLRDSAVLEKRVTYPTSFSTHDEILSDTSVQDFLIAALANGAKSAIETVPVRQRTSILTSIGDMVELVGVAVVIDQPVYQTGRTATAIVHLRLANQVPADRNVLQMTVALPGEGPKPVTLVSDPQASDPSNPFEQSFSASFATGQQAGEVAVTVTIDNGVGEPRIATTVVPVLAQ</sequence>
<keyword evidence="1" id="KW-0732">Signal</keyword>
<dbReference type="Pfam" id="PF02450">
    <property type="entry name" value="LCAT"/>
    <property type="match status" value="1"/>
</dbReference>
<dbReference type="Gene3D" id="3.40.50.1820">
    <property type="entry name" value="alpha/beta hydrolase"/>
    <property type="match status" value="1"/>
</dbReference>
<protein>
    <recommendedName>
        <fullName evidence="4">Lecithin:cholesterol acyltransferase</fullName>
    </recommendedName>
</protein>
<gene>
    <name evidence="2" type="ORF">V6575_15260</name>
</gene>
<dbReference type="SUPFAM" id="SSF53474">
    <property type="entry name" value="alpha/beta-Hydrolases"/>
    <property type="match status" value="1"/>
</dbReference>
<keyword evidence="3" id="KW-1185">Reference proteome</keyword>
<feature type="chain" id="PRO_5047260450" description="Lecithin:cholesterol acyltransferase" evidence="1">
    <location>
        <begin position="34"/>
        <end position="515"/>
    </location>
</feature>
<name>A0ABU8TNR3_9HYPH</name>
<evidence type="ECO:0000313" key="3">
    <source>
        <dbReference type="Proteomes" id="UP001385499"/>
    </source>
</evidence>
<evidence type="ECO:0000256" key="1">
    <source>
        <dbReference type="SAM" id="SignalP"/>
    </source>
</evidence>
<evidence type="ECO:0000313" key="2">
    <source>
        <dbReference type="EMBL" id="MEJ8475453.1"/>
    </source>
</evidence>
<comment type="caution">
    <text evidence="2">The sequence shown here is derived from an EMBL/GenBank/DDBJ whole genome shotgun (WGS) entry which is preliminary data.</text>
</comment>
<organism evidence="2 3">
    <name type="scientific">Roseibium algae</name>
    <dbReference type="NCBI Taxonomy" id="3123038"/>
    <lineage>
        <taxon>Bacteria</taxon>
        <taxon>Pseudomonadati</taxon>
        <taxon>Pseudomonadota</taxon>
        <taxon>Alphaproteobacteria</taxon>
        <taxon>Hyphomicrobiales</taxon>
        <taxon>Stappiaceae</taxon>
        <taxon>Roseibium</taxon>
    </lineage>
</organism>
<dbReference type="Proteomes" id="UP001385499">
    <property type="component" value="Unassembled WGS sequence"/>
</dbReference>
<feature type="signal peptide" evidence="1">
    <location>
        <begin position="1"/>
        <end position="33"/>
    </location>
</feature>